<dbReference type="AlphaFoldDB" id="A0A398BCX6"/>
<organism evidence="1 2">
    <name type="scientific">Mesobacillus zeae</name>
    <dbReference type="NCBI Taxonomy" id="1917180"/>
    <lineage>
        <taxon>Bacteria</taxon>
        <taxon>Bacillati</taxon>
        <taxon>Bacillota</taxon>
        <taxon>Bacilli</taxon>
        <taxon>Bacillales</taxon>
        <taxon>Bacillaceae</taxon>
        <taxon>Mesobacillus</taxon>
    </lineage>
</organism>
<dbReference type="Proteomes" id="UP000265816">
    <property type="component" value="Unassembled WGS sequence"/>
</dbReference>
<reference evidence="1 2" key="1">
    <citation type="submission" date="2018-08" db="EMBL/GenBank/DDBJ databases">
        <title>Bacillus jemisoniae sp. nov., Bacillus chryseoplanitiae sp. nov., Bacillus resnikiae sp. nov., and Bacillus frankliniae sp. nov., isolated from Viking spacecraft and associated surfaces.</title>
        <authorList>
            <person name="Seuylemezian A."/>
            <person name="Vaishampayan P."/>
        </authorList>
    </citation>
    <scope>NUCLEOTIDE SEQUENCE [LARGE SCALE GENOMIC DNA]</scope>
    <source>
        <strain evidence="1 2">JJ-247</strain>
    </source>
</reference>
<evidence type="ECO:0000313" key="2">
    <source>
        <dbReference type="Proteomes" id="UP000265816"/>
    </source>
</evidence>
<name>A0A398BCX6_9BACI</name>
<protein>
    <submittedName>
        <fullName evidence="1">Uncharacterized protein</fullName>
    </submittedName>
</protein>
<evidence type="ECO:0000313" key="1">
    <source>
        <dbReference type="EMBL" id="RID85640.1"/>
    </source>
</evidence>
<proteinExistence type="predicted"/>
<accession>A0A398BCX6</accession>
<dbReference type="OrthoDB" id="2942008at2"/>
<sequence length="129" mass="15117">MLTRKLYKLYRRQGYNDKQIMILADCTRRDIRHVREAFEKEIPKHLLDKAKALGLSSDAVKWRISVKKWSAEEACTIPKQEKAFTMEELNNAKVHPATVYKRIARGWSRDQALNTPGRREKKRCPCCGK</sequence>
<comment type="caution">
    <text evidence="1">The sequence shown here is derived from an EMBL/GenBank/DDBJ whole genome shotgun (WGS) entry which is preliminary data.</text>
</comment>
<dbReference type="EMBL" id="QWVT01000015">
    <property type="protein sequence ID" value="RID85640.1"/>
    <property type="molecule type" value="Genomic_DNA"/>
</dbReference>
<keyword evidence="2" id="KW-1185">Reference proteome</keyword>
<gene>
    <name evidence="1" type="ORF">D1970_08780</name>
</gene>
<dbReference type="RefSeq" id="WP_119112493.1">
    <property type="nucleotide sequence ID" value="NZ_CBCSEO010000002.1"/>
</dbReference>